<proteinExistence type="predicted"/>
<gene>
    <name evidence="1" type="ORF">T02_5256</name>
</gene>
<protein>
    <submittedName>
        <fullName evidence="1">Uncharacterized protein</fullName>
    </submittedName>
</protein>
<sequence length="72" mass="7699">MLSPLADAGGVQHHVLPIPGYAGGGAPCAAPRNIDALTDMHVDDLVKSWNKTSKLVHRLIELMRTGAFPLKK</sequence>
<reference evidence="1 2" key="1">
    <citation type="submission" date="2015-05" db="EMBL/GenBank/DDBJ databases">
        <title>Evolution of Trichinella species and genotypes.</title>
        <authorList>
            <person name="Korhonen P.K."/>
            <person name="Edoardo P."/>
            <person name="Giuseppe L.R."/>
            <person name="Gasser R.B."/>
        </authorList>
    </citation>
    <scope>NUCLEOTIDE SEQUENCE [LARGE SCALE GENOMIC DNA]</scope>
    <source>
        <strain evidence="1">ISS10</strain>
    </source>
</reference>
<dbReference type="EMBL" id="JYDW01000277">
    <property type="protein sequence ID" value="KRZ50143.1"/>
    <property type="molecule type" value="Genomic_DNA"/>
</dbReference>
<dbReference type="Proteomes" id="UP000054721">
    <property type="component" value="Unassembled WGS sequence"/>
</dbReference>
<accession>A0A0V1KS69</accession>
<comment type="caution">
    <text evidence="1">The sequence shown here is derived from an EMBL/GenBank/DDBJ whole genome shotgun (WGS) entry which is preliminary data.</text>
</comment>
<organism evidence="1 2">
    <name type="scientific">Trichinella nativa</name>
    <dbReference type="NCBI Taxonomy" id="6335"/>
    <lineage>
        <taxon>Eukaryota</taxon>
        <taxon>Metazoa</taxon>
        <taxon>Ecdysozoa</taxon>
        <taxon>Nematoda</taxon>
        <taxon>Enoplea</taxon>
        <taxon>Dorylaimia</taxon>
        <taxon>Trichinellida</taxon>
        <taxon>Trichinellidae</taxon>
        <taxon>Trichinella</taxon>
    </lineage>
</organism>
<dbReference type="STRING" id="6335.A0A0V1KS69"/>
<evidence type="ECO:0000313" key="1">
    <source>
        <dbReference type="EMBL" id="KRZ50143.1"/>
    </source>
</evidence>
<dbReference type="AlphaFoldDB" id="A0A0V1KS69"/>
<name>A0A0V1KS69_9BILA</name>
<evidence type="ECO:0000313" key="2">
    <source>
        <dbReference type="Proteomes" id="UP000054721"/>
    </source>
</evidence>
<keyword evidence="2" id="KW-1185">Reference proteome</keyword>